<dbReference type="EMBL" id="RAPE01000011">
    <property type="protein sequence ID" value="RKF12255.1"/>
    <property type="molecule type" value="Genomic_DNA"/>
</dbReference>
<dbReference type="RefSeq" id="WP_121169210.1">
    <property type="nucleotide sequence ID" value="NZ_RAPE01000011.1"/>
</dbReference>
<accession>A0A3A8AQY3</accession>
<dbReference type="Proteomes" id="UP000281128">
    <property type="component" value="Unassembled WGS sequence"/>
</dbReference>
<dbReference type="AlphaFoldDB" id="A0A3A8AQY3"/>
<dbReference type="Pfam" id="PF13783">
    <property type="entry name" value="DUF4177"/>
    <property type="match status" value="1"/>
</dbReference>
<evidence type="ECO:0000313" key="1">
    <source>
        <dbReference type="EMBL" id="RKF12255.1"/>
    </source>
</evidence>
<sequence>MTQFEYDILFFEVKKRGDYDKMRSILNEHGANGWEVISAEAGDNGYTTFLKREIGARQTEASK</sequence>
<comment type="caution">
    <text evidence="1">The sequence shown here is derived from an EMBL/GenBank/DDBJ whole genome shotgun (WGS) entry which is preliminary data.</text>
</comment>
<organism evidence="1 2">
    <name type="scientific">Roseovarius spongiae</name>
    <dbReference type="NCBI Taxonomy" id="2320272"/>
    <lineage>
        <taxon>Bacteria</taxon>
        <taxon>Pseudomonadati</taxon>
        <taxon>Pseudomonadota</taxon>
        <taxon>Alphaproteobacteria</taxon>
        <taxon>Rhodobacterales</taxon>
        <taxon>Roseobacteraceae</taxon>
        <taxon>Roseovarius</taxon>
    </lineage>
</organism>
<evidence type="ECO:0000313" key="2">
    <source>
        <dbReference type="Proteomes" id="UP000281128"/>
    </source>
</evidence>
<dbReference type="OrthoDB" id="5519166at2"/>
<proteinExistence type="predicted"/>
<reference evidence="1 2" key="1">
    <citation type="submission" date="2018-09" db="EMBL/GenBank/DDBJ databases">
        <title>Roseovarius spongiae sp. nov., isolated from a marine sponge.</title>
        <authorList>
            <person name="Zhuang L."/>
            <person name="Luo L."/>
        </authorList>
    </citation>
    <scope>NUCLEOTIDE SEQUENCE [LARGE SCALE GENOMIC DNA]</scope>
    <source>
        <strain evidence="1 2">HN-E21</strain>
    </source>
</reference>
<protein>
    <submittedName>
        <fullName evidence="1">DUF4177 domain-containing protein</fullName>
    </submittedName>
</protein>
<keyword evidence="2" id="KW-1185">Reference proteome</keyword>
<gene>
    <name evidence="1" type="ORF">D6850_19110</name>
</gene>
<dbReference type="InterPro" id="IPR025234">
    <property type="entry name" value="YjzH-like"/>
</dbReference>
<name>A0A3A8AQY3_9RHOB</name>